<keyword evidence="1" id="KW-0812">Transmembrane</keyword>
<feature type="transmembrane region" description="Helical" evidence="1">
    <location>
        <begin position="93"/>
        <end position="116"/>
    </location>
</feature>
<accession>A0A1Y1WXA7</accession>
<feature type="transmembrane region" description="Helical" evidence="1">
    <location>
        <begin position="32"/>
        <end position="49"/>
    </location>
</feature>
<dbReference type="AlphaFoldDB" id="A0A1Y1WXA7"/>
<reference evidence="2 3" key="1">
    <citation type="submission" date="2016-08" db="EMBL/GenBank/DDBJ databases">
        <title>A Parts List for Fungal Cellulosomes Revealed by Comparative Genomics.</title>
        <authorList>
            <consortium name="DOE Joint Genome Institute"/>
            <person name="Haitjema C.H."/>
            <person name="Gilmore S.P."/>
            <person name="Henske J.K."/>
            <person name="Solomon K.V."/>
            <person name="De Groot R."/>
            <person name="Kuo A."/>
            <person name="Mondo S.J."/>
            <person name="Salamov A.A."/>
            <person name="Labutti K."/>
            <person name="Zhao Z."/>
            <person name="Chiniquy J."/>
            <person name="Barry K."/>
            <person name="Brewer H.M."/>
            <person name="Purvine S.O."/>
            <person name="Wright A.T."/>
            <person name="Boxma B."/>
            <person name="Van Alen T."/>
            <person name="Hackstein J.H."/>
            <person name="Baker S.E."/>
            <person name="Grigoriev I.V."/>
            <person name="O'Malley M.A."/>
        </authorList>
    </citation>
    <scope>NUCLEOTIDE SEQUENCE [LARGE SCALE GENOMIC DNA]</scope>
    <source>
        <strain evidence="2 3">S4</strain>
    </source>
</reference>
<keyword evidence="1" id="KW-0472">Membrane</keyword>
<name>A0A1Y1WXA7_9FUNG</name>
<comment type="caution">
    <text evidence="2">The sequence shown here is derived from an EMBL/GenBank/DDBJ whole genome shotgun (WGS) entry which is preliminary data.</text>
</comment>
<dbReference type="EMBL" id="MCFG01000219">
    <property type="protein sequence ID" value="ORX78199.1"/>
    <property type="molecule type" value="Genomic_DNA"/>
</dbReference>
<keyword evidence="3" id="KW-1185">Reference proteome</keyword>
<feature type="transmembrane region" description="Helical" evidence="1">
    <location>
        <begin position="210"/>
        <end position="231"/>
    </location>
</feature>
<proteinExistence type="predicted"/>
<evidence type="ECO:0000313" key="3">
    <source>
        <dbReference type="Proteomes" id="UP000193944"/>
    </source>
</evidence>
<evidence type="ECO:0000313" key="2">
    <source>
        <dbReference type="EMBL" id="ORX78199.1"/>
    </source>
</evidence>
<organism evidence="2 3">
    <name type="scientific">Anaeromyces robustus</name>
    <dbReference type="NCBI Taxonomy" id="1754192"/>
    <lineage>
        <taxon>Eukaryota</taxon>
        <taxon>Fungi</taxon>
        <taxon>Fungi incertae sedis</taxon>
        <taxon>Chytridiomycota</taxon>
        <taxon>Chytridiomycota incertae sedis</taxon>
        <taxon>Neocallimastigomycetes</taxon>
        <taxon>Neocallimastigales</taxon>
        <taxon>Neocallimastigaceae</taxon>
        <taxon>Anaeromyces</taxon>
    </lineage>
</organism>
<feature type="transmembrane region" description="Helical" evidence="1">
    <location>
        <begin position="167"/>
        <end position="189"/>
    </location>
</feature>
<gene>
    <name evidence="2" type="ORF">BCR32DRAFT_295183</name>
</gene>
<evidence type="ECO:0000256" key="1">
    <source>
        <dbReference type="SAM" id="Phobius"/>
    </source>
</evidence>
<sequence>MALNKNSPEANTCFNKEYNNFFEGFNYQTKDTFFFAFIIQFILMTMMYTHVPKATYWNILYISAVSGLIGAFIEHSTLAFICQKSQKENYTKVLPFLIEEIFWVICEYSIPILNLIKMKTLGNRKLIKVVKFLIMGLSIPFSVARLYDGYDRMMKGYLNTEMSKFCHGVAFGTMAVADIICTLAIIYLIKNKEKGVYISNANVISYIKNSSYFILIIIDMVSLTLSTLYIISTRFPEHTSLGSSTTLFHCLKSVFLLIIATDTMIFRYDIRNTESDIASTKKETEIDYNMASSAKYSIFNAEAGITSIDITKSHKI</sequence>
<protein>
    <submittedName>
        <fullName evidence="2">Uncharacterized protein</fullName>
    </submittedName>
</protein>
<dbReference type="Proteomes" id="UP000193944">
    <property type="component" value="Unassembled WGS sequence"/>
</dbReference>
<reference evidence="2 3" key="2">
    <citation type="submission" date="2016-08" db="EMBL/GenBank/DDBJ databases">
        <title>Pervasive Adenine N6-methylation of Active Genes in Fungi.</title>
        <authorList>
            <consortium name="DOE Joint Genome Institute"/>
            <person name="Mondo S.J."/>
            <person name="Dannebaum R.O."/>
            <person name="Kuo R.C."/>
            <person name="Labutti K."/>
            <person name="Haridas S."/>
            <person name="Kuo A."/>
            <person name="Salamov A."/>
            <person name="Ahrendt S.R."/>
            <person name="Lipzen A."/>
            <person name="Sullivan W."/>
            <person name="Andreopoulos W.B."/>
            <person name="Clum A."/>
            <person name="Lindquist E."/>
            <person name="Daum C."/>
            <person name="Ramamoorthy G.K."/>
            <person name="Gryganskyi A."/>
            <person name="Culley D."/>
            <person name="Magnuson J.K."/>
            <person name="James T.Y."/>
            <person name="O'Malley M.A."/>
            <person name="Stajich J.E."/>
            <person name="Spatafora J.W."/>
            <person name="Visel A."/>
            <person name="Grigoriev I.V."/>
        </authorList>
    </citation>
    <scope>NUCLEOTIDE SEQUENCE [LARGE SCALE GENOMIC DNA]</scope>
    <source>
        <strain evidence="2 3">S4</strain>
    </source>
</reference>
<keyword evidence="1" id="KW-1133">Transmembrane helix</keyword>
<feature type="transmembrane region" description="Helical" evidence="1">
    <location>
        <begin position="56"/>
        <end position="73"/>
    </location>
</feature>
<feature type="transmembrane region" description="Helical" evidence="1">
    <location>
        <begin position="128"/>
        <end position="147"/>
    </location>
</feature>
<dbReference type="OrthoDB" id="2143908at2759"/>
<feature type="transmembrane region" description="Helical" evidence="1">
    <location>
        <begin position="246"/>
        <end position="266"/>
    </location>
</feature>